<evidence type="ECO:0000256" key="1">
    <source>
        <dbReference type="ARBA" id="ARBA00022679"/>
    </source>
</evidence>
<reference evidence="3 4" key="1">
    <citation type="journal article" date="2019" name="Microb. Pathog.">
        <title>Comparison of VITEK 2, MALDI-TOF MS, 16S rRNA gene sequencing, and whole-genome sequencing for identification of Roseomonas mucosa.</title>
        <authorList>
            <person name="Rudolph W.W."/>
            <person name="Gunzer F."/>
            <person name="Trauth M."/>
            <person name="Bunk B."/>
            <person name="Bigge R."/>
            <person name="Schrottner P."/>
        </authorList>
    </citation>
    <scope>NUCLEOTIDE SEQUENCE [LARGE SCALE GENOMIC DNA]</scope>
    <source>
        <strain evidence="3 4">DSM 103800</strain>
    </source>
</reference>
<accession>A0ABU3MDY6</accession>
<dbReference type="EMBL" id="JAVVDO010000011">
    <property type="protein sequence ID" value="MDT8331161.1"/>
    <property type="molecule type" value="Genomic_DNA"/>
</dbReference>
<dbReference type="InterPro" id="IPR029063">
    <property type="entry name" value="SAM-dependent_MTases_sf"/>
</dbReference>
<dbReference type="Pfam" id="PF13649">
    <property type="entry name" value="Methyltransf_25"/>
    <property type="match status" value="1"/>
</dbReference>
<keyword evidence="3" id="KW-0489">Methyltransferase</keyword>
<evidence type="ECO:0000259" key="2">
    <source>
        <dbReference type="Pfam" id="PF13649"/>
    </source>
</evidence>
<dbReference type="InterPro" id="IPR041698">
    <property type="entry name" value="Methyltransf_25"/>
</dbReference>
<dbReference type="EC" id="2.1.-.-" evidence="3"/>
<comment type="caution">
    <text evidence="3">The sequence shown here is derived from an EMBL/GenBank/DDBJ whole genome shotgun (WGS) entry which is preliminary data.</text>
</comment>
<gene>
    <name evidence="3" type="ORF">RQ831_08840</name>
</gene>
<dbReference type="GO" id="GO:0032259">
    <property type="term" value="P:methylation"/>
    <property type="evidence" value="ECO:0007669"/>
    <property type="project" value="UniProtKB-KW"/>
</dbReference>
<name>A0ABU3MDY6_9PROT</name>
<organism evidence="3 4">
    <name type="scientific">Roseomonas gilardii</name>
    <dbReference type="NCBI Taxonomy" id="257708"/>
    <lineage>
        <taxon>Bacteria</taxon>
        <taxon>Pseudomonadati</taxon>
        <taxon>Pseudomonadota</taxon>
        <taxon>Alphaproteobacteria</taxon>
        <taxon>Acetobacterales</taxon>
        <taxon>Roseomonadaceae</taxon>
        <taxon>Roseomonas</taxon>
    </lineage>
</organism>
<dbReference type="CDD" id="cd02440">
    <property type="entry name" value="AdoMet_MTases"/>
    <property type="match status" value="1"/>
</dbReference>
<dbReference type="Gene3D" id="3.40.50.150">
    <property type="entry name" value="Vaccinia Virus protein VP39"/>
    <property type="match status" value="1"/>
</dbReference>
<dbReference type="SUPFAM" id="SSF53335">
    <property type="entry name" value="S-adenosyl-L-methionine-dependent methyltransferases"/>
    <property type="match status" value="1"/>
</dbReference>
<dbReference type="Proteomes" id="UP001258945">
    <property type="component" value="Unassembled WGS sequence"/>
</dbReference>
<keyword evidence="4" id="KW-1185">Reference proteome</keyword>
<protein>
    <submittedName>
        <fullName evidence="3">Class I SAM-dependent methyltransferase</fullName>
        <ecNumber evidence="3">2.1.-.-</ecNumber>
    </submittedName>
</protein>
<sequence>MRQLDDIGRLAEINSGHRTEAARIEAMTDFVWALPEDRRAKFELDPFSASYGEQVQILLAEITGRDGYDPERDELANYLNDDRDRLASHYVPNFYRTSSSRFVGDMLQSFGAVLKALDVKAGDSILEYGPGDGQISLNLARMGCDVTVVDIEQRYLDLIHAQAEALGLRIQAMRGQFGDAPPGKKYDRIFFFEAFHHALDHQSVLHALRDHLAEDGMVVFAGEPIIPVDGYYRPTVQYPWGPRLDGLSLTAMQAHGWCELGFHREYFVELLMRSGFAVSFRQEPSTDRGSAYIARVSGQTVDLGAPVLIEAVGMPDCWHPGEGAWRWAKAAVAGIPLDRTGRWRSASLDLLNPLPIEKRVVISSDGGTEEFTMVPHETRTHTFPLAESGPALRIAAPVHKPSDLSSASGDNRELGIAVSTIRYS</sequence>
<evidence type="ECO:0000313" key="3">
    <source>
        <dbReference type="EMBL" id="MDT8331161.1"/>
    </source>
</evidence>
<dbReference type="GO" id="GO:0008168">
    <property type="term" value="F:methyltransferase activity"/>
    <property type="evidence" value="ECO:0007669"/>
    <property type="project" value="UniProtKB-KW"/>
</dbReference>
<feature type="domain" description="Methyltransferase" evidence="2">
    <location>
        <begin position="125"/>
        <end position="216"/>
    </location>
</feature>
<evidence type="ECO:0000313" key="4">
    <source>
        <dbReference type="Proteomes" id="UP001258945"/>
    </source>
</evidence>
<proteinExistence type="predicted"/>
<dbReference type="PANTHER" id="PTHR43861">
    <property type="entry name" value="TRANS-ACONITATE 2-METHYLTRANSFERASE-RELATED"/>
    <property type="match status" value="1"/>
</dbReference>
<keyword evidence="1 3" id="KW-0808">Transferase</keyword>
<dbReference type="RefSeq" id="WP_314281852.1">
    <property type="nucleotide sequence ID" value="NZ_JAVVDO010000011.1"/>
</dbReference>